<protein>
    <submittedName>
        <fullName evidence="1">Uncharacterized protein</fullName>
    </submittedName>
</protein>
<dbReference type="Proteomes" id="UP000242502">
    <property type="component" value="Unassembled WGS sequence"/>
</dbReference>
<organism evidence="1 2">
    <name type="scientific">Candidatus Endobugula sertula</name>
    <name type="common">Bugula neritina bacterial symbiont</name>
    <dbReference type="NCBI Taxonomy" id="62101"/>
    <lineage>
        <taxon>Bacteria</taxon>
        <taxon>Pseudomonadati</taxon>
        <taxon>Pseudomonadota</taxon>
        <taxon>Gammaproteobacteria</taxon>
        <taxon>Cellvibrionales</taxon>
        <taxon>Cellvibrionaceae</taxon>
        <taxon>Candidatus Endobugula</taxon>
    </lineage>
</organism>
<dbReference type="AlphaFoldDB" id="A0A1D2QLV6"/>
<sequence length="64" mass="7362">MEYAPVGVPSLKRNIPLILEDADNTFTTILRQLISDLWEHWKVLDKQVSLLQQQLPSKMNNVTA</sequence>
<dbReference type="EMBL" id="MDLC01000069">
    <property type="protein sequence ID" value="ODS22552.1"/>
    <property type="molecule type" value="Genomic_DNA"/>
</dbReference>
<name>A0A1D2QLV6_9GAMM</name>
<gene>
    <name evidence="1" type="ORF">AB835_13635</name>
</gene>
<evidence type="ECO:0000313" key="1">
    <source>
        <dbReference type="EMBL" id="ODS22552.1"/>
    </source>
</evidence>
<proteinExistence type="predicted"/>
<comment type="caution">
    <text evidence="1">The sequence shown here is derived from an EMBL/GenBank/DDBJ whole genome shotgun (WGS) entry which is preliminary data.</text>
</comment>
<reference evidence="1 2" key="1">
    <citation type="journal article" date="2016" name="Appl. Environ. Microbiol.">
        <title>Lack of Overt Genome Reduction in the Bryostatin-Producing Bryozoan Symbiont "Candidatus Endobugula sertula".</title>
        <authorList>
            <person name="Miller I.J."/>
            <person name="Vanee N."/>
            <person name="Fong S.S."/>
            <person name="Lim-Fong G.E."/>
            <person name="Kwan J.C."/>
        </authorList>
    </citation>
    <scope>NUCLEOTIDE SEQUENCE [LARGE SCALE GENOMIC DNA]</scope>
    <source>
        <strain evidence="1">AB1-4</strain>
    </source>
</reference>
<accession>A0A1D2QLV6</accession>
<evidence type="ECO:0000313" key="2">
    <source>
        <dbReference type="Proteomes" id="UP000242502"/>
    </source>
</evidence>